<dbReference type="GeneID" id="97141922"/>
<evidence type="ECO:0000313" key="2">
    <source>
        <dbReference type="Proteomes" id="UP000826616"/>
    </source>
</evidence>
<dbReference type="EMBL" id="CP080764">
    <property type="protein sequence ID" value="QYY41491.1"/>
    <property type="molecule type" value="Genomic_DNA"/>
</dbReference>
<reference evidence="1 2" key="1">
    <citation type="submission" date="2021-08" db="EMBL/GenBank/DDBJ databases">
        <title>Complete genome sequence of the strain Aneurinibacillus thermoaerophilus CCM 8960.</title>
        <authorList>
            <person name="Musilova J."/>
            <person name="Kourilova X."/>
            <person name="Pernicova I."/>
            <person name="Bezdicek M."/>
            <person name="Lengerova M."/>
            <person name="Obruca S."/>
            <person name="Sedlar K."/>
        </authorList>
    </citation>
    <scope>NUCLEOTIDE SEQUENCE [LARGE SCALE GENOMIC DNA]</scope>
    <source>
        <strain evidence="1 2">CCM 8960</strain>
    </source>
</reference>
<evidence type="ECO:0000313" key="1">
    <source>
        <dbReference type="EMBL" id="QYY41491.1"/>
    </source>
</evidence>
<keyword evidence="2" id="KW-1185">Reference proteome</keyword>
<dbReference type="RefSeq" id="WP_057898487.1">
    <property type="nucleotide sequence ID" value="NZ_CP080764.1"/>
</dbReference>
<name>A0ABX8Y746_ANETH</name>
<sequence>MKYFVLIPDKAKVRNMVCCLQSLLSQMNRTENLDKTVTGIRINKQTRAIEIEVEDEPDE</sequence>
<organism evidence="1 2">
    <name type="scientific">Aneurinibacillus thermoaerophilus</name>
    <dbReference type="NCBI Taxonomy" id="143495"/>
    <lineage>
        <taxon>Bacteria</taxon>
        <taxon>Bacillati</taxon>
        <taxon>Bacillota</taxon>
        <taxon>Bacilli</taxon>
        <taxon>Bacillales</taxon>
        <taxon>Paenibacillaceae</taxon>
        <taxon>Aneurinibacillus group</taxon>
        <taxon>Aneurinibacillus</taxon>
    </lineage>
</organism>
<gene>
    <name evidence="1" type="ORF">K3F53_11125</name>
</gene>
<accession>A0ABX8Y746</accession>
<protein>
    <submittedName>
        <fullName evidence="1">Uncharacterized protein</fullName>
    </submittedName>
</protein>
<proteinExistence type="predicted"/>
<dbReference type="Proteomes" id="UP000826616">
    <property type="component" value="Chromosome"/>
</dbReference>